<dbReference type="GO" id="GO:0000139">
    <property type="term" value="C:Golgi membrane"/>
    <property type="evidence" value="ECO:0007669"/>
    <property type="project" value="UniProtKB-SubCell"/>
</dbReference>
<evidence type="ECO:0000256" key="6">
    <source>
        <dbReference type="ARBA" id="ARBA00023034"/>
    </source>
</evidence>
<keyword evidence="4" id="KW-0813">Transport</keyword>
<evidence type="ECO:0000256" key="2">
    <source>
        <dbReference type="ARBA" id="ARBA00006653"/>
    </source>
</evidence>
<dbReference type="AlphaFoldDB" id="A0A2J6QQ76"/>
<dbReference type="InterPro" id="IPR033370">
    <property type="entry name" value="COG1"/>
</dbReference>
<keyword evidence="5" id="KW-0653">Protein transport</keyword>
<dbReference type="OrthoDB" id="46189at2759"/>
<dbReference type="EMBL" id="KZ613464">
    <property type="protein sequence ID" value="PMD28417.1"/>
    <property type="molecule type" value="Genomic_DNA"/>
</dbReference>
<keyword evidence="9" id="KW-1185">Reference proteome</keyword>
<dbReference type="GO" id="GO:0006891">
    <property type="term" value="P:intra-Golgi vesicle-mediated transport"/>
    <property type="evidence" value="ECO:0007669"/>
    <property type="project" value="InterPro"/>
</dbReference>
<gene>
    <name evidence="8" type="ORF">NA56DRAFT_640069</name>
</gene>
<name>A0A2J6QQ76_9HELO</name>
<sequence length="793" mass="88193">MAASKNLDPSTCTTAAEAFKYPLPQVRQFHRSLTVELDEKNARLRTLVGGSYRQLLGTAEMILQMREDIGDVEDKLGRVGKGCGRGVIGGMATGLGKLQDKTMGSKAAIEMGWTARMKVLDMCAVVAGRLLRKNASGHAESTDGSGDNLVLVAKVLVLSRLLTKSVVESASQRSPDERSSVEDVKRKLDSLRRKLSSAIRRTLEKTVTDSRRDDLIQALSAHSLANSAGAKDVLRYFLRVRGDALALTLEATSDPKQDSRAVLRSLELYTQTLLDVQAFVPRRLSETLAGLKVKPLLKDEALRALEGLRLGICEKWFGDEILFFIPYIRHDDIEGEYAVSMLKGWAKKASEVVLDGLTKMLERMAEFKMVVDLRTEILKIWIKEGGKAKGFDPSVFLEGLRKVINGRMVQLLESRVSKLHLVATEIEATLGSWTKGVTDKHESLWDDTMLETEIGNGAALFKEGVLARTHGTNDAVSRAFRGYQTWRHLVDEIIVVLDQLKKQRWDDDLEDIEDDLSLESRNTLLSTDDPQMLQDHLDESLSKAYKTLHEKIASLVTAYEDSEYIGHMSFYVLRTIRDIRSALPKNLSSQSFGLSLVPNLHERLAKSVSGASLEEFGGRMTRNKVAGRALWEGDPELPVQPSPSTFGFLHSLLLDMGRAGADLWSPTAVRVLKRHLRTELGRRWAVALEKQEEKYSNQVNGNATNGEVDAEHEESTKIIQHGDTSEGLTQSLFDVLVLQSALDSSELASEDELKALEGTLHSTLDSRPGLRKRLEQAAKEYWKRTSLLFGLLS</sequence>
<keyword evidence="7" id="KW-0472">Membrane</keyword>
<evidence type="ECO:0000256" key="5">
    <source>
        <dbReference type="ARBA" id="ARBA00022927"/>
    </source>
</evidence>
<dbReference type="STRING" id="1745343.A0A2J6QQ76"/>
<comment type="subcellular location">
    <subcellularLocation>
        <location evidence="1">Golgi apparatus membrane</location>
        <topology evidence="1">Peripheral membrane protein</topology>
    </subcellularLocation>
</comment>
<protein>
    <recommendedName>
        <fullName evidence="3">Conserved oligomeric Golgi complex subunit 1</fullName>
    </recommendedName>
</protein>
<dbReference type="PANTHER" id="PTHR31658:SF0">
    <property type="entry name" value="CONSERVED OLIGOMERIC GOLGI COMPLEX SUBUNIT 1"/>
    <property type="match status" value="1"/>
</dbReference>
<evidence type="ECO:0000256" key="3">
    <source>
        <dbReference type="ARBA" id="ARBA00020978"/>
    </source>
</evidence>
<dbReference type="Pfam" id="PF08700">
    <property type="entry name" value="VPS51_Exo84_N"/>
    <property type="match status" value="1"/>
</dbReference>
<evidence type="ECO:0000313" key="8">
    <source>
        <dbReference type="EMBL" id="PMD28417.1"/>
    </source>
</evidence>
<proteinExistence type="inferred from homology"/>
<dbReference type="PANTHER" id="PTHR31658">
    <property type="entry name" value="CONSERVED OLIGOMERIC GOLGI COMPLEX SUBUNIT 1"/>
    <property type="match status" value="1"/>
</dbReference>
<comment type="similarity">
    <text evidence="2">Belongs to the COG1 family.</text>
</comment>
<reference evidence="8 9" key="1">
    <citation type="submission" date="2016-05" db="EMBL/GenBank/DDBJ databases">
        <title>A degradative enzymes factory behind the ericoid mycorrhizal symbiosis.</title>
        <authorList>
            <consortium name="DOE Joint Genome Institute"/>
            <person name="Martino E."/>
            <person name="Morin E."/>
            <person name="Grelet G."/>
            <person name="Kuo A."/>
            <person name="Kohler A."/>
            <person name="Daghino S."/>
            <person name="Barry K."/>
            <person name="Choi C."/>
            <person name="Cichocki N."/>
            <person name="Clum A."/>
            <person name="Copeland A."/>
            <person name="Hainaut M."/>
            <person name="Haridas S."/>
            <person name="Labutti K."/>
            <person name="Lindquist E."/>
            <person name="Lipzen A."/>
            <person name="Khouja H.-R."/>
            <person name="Murat C."/>
            <person name="Ohm R."/>
            <person name="Olson A."/>
            <person name="Spatafora J."/>
            <person name="Veneault-Fourrey C."/>
            <person name="Henrissat B."/>
            <person name="Grigoriev I."/>
            <person name="Martin F."/>
            <person name="Perotto S."/>
        </authorList>
    </citation>
    <scope>NUCLEOTIDE SEQUENCE [LARGE SCALE GENOMIC DNA]</scope>
    <source>
        <strain evidence="8 9">UAMH 7357</strain>
    </source>
</reference>
<dbReference type="GO" id="GO:0015031">
    <property type="term" value="P:protein transport"/>
    <property type="evidence" value="ECO:0007669"/>
    <property type="project" value="UniProtKB-KW"/>
</dbReference>
<evidence type="ECO:0000256" key="4">
    <source>
        <dbReference type="ARBA" id="ARBA00022448"/>
    </source>
</evidence>
<evidence type="ECO:0000256" key="1">
    <source>
        <dbReference type="ARBA" id="ARBA00004395"/>
    </source>
</evidence>
<evidence type="ECO:0000256" key="7">
    <source>
        <dbReference type="ARBA" id="ARBA00023136"/>
    </source>
</evidence>
<keyword evidence="6" id="KW-0333">Golgi apparatus</keyword>
<organism evidence="8 9">
    <name type="scientific">Hyaloscypha hepaticicola</name>
    <dbReference type="NCBI Taxonomy" id="2082293"/>
    <lineage>
        <taxon>Eukaryota</taxon>
        <taxon>Fungi</taxon>
        <taxon>Dikarya</taxon>
        <taxon>Ascomycota</taxon>
        <taxon>Pezizomycotina</taxon>
        <taxon>Leotiomycetes</taxon>
        <taxon>Helotiales</taxon>
        <taxon>Hyaloscyphaceae</taxon>
        <taxon>Hyaloscypha</taxon>
    </lineage>
</organism>
<dbReference type="Proteomes" id="UP000235672">
    <property type="component" value="Unassembled WGS sequence"/>
</dbReference>
<dbReference type="GO" id="GO:0017119">
    <property type="term" value="C:Golgi transport complex"/>
    <property type="evidence" value="ECO:0007669"/>
    <property type="project" value="InterPro"/>
</dbReference>
<evidence type="ECO:0000313" key="9">
    <source>
        <dbReference type="Proteomes" id="UP000235672"/>
    </source>
</evidence>
<accession>A0A2J6QQ76</accession>